<proteinExistence type="inferred from homology"/>
<dbReference type="InterPro" id="IPR006047">
    <property type="entry name" value="GH13_cat_dom"/>
</dbReference>
<dbReference type="Pfam" id="PF00128">
    <property type="entry name" value="Alpha-amylase"/>
    <property type="match status" value="4"/>
</dbReference>
<feature type="domain" description="Glycosyl hydrolase family 13 catalytic" evidence="7">
    <location>
        <begin position="526"/>
        <end position="919"/>
    </location>
</feature>
<name>A0A7R9CKT8_TIMCR</name>
<keyword evidence="5" id="KW-0378">Hydrolase</keyword>
<accession>A0A7R9CKT8</accession>
<evidence type="ECO:0000256" key="4">
    <source>
        <dbReference type="ARBA" id="ARBA00023180"/>
    </source>
</evidence>
<evidence type="ECO:0000313" key="8">
    <source>
        <dbReference type="EMBL" id="CAD7398396.1"/>
    </source>
</evidence>
<feature type="chain" id="PRO_5030990587" description="alpha-glucosidase" evidence="6">
    <location>
        <begin position="20"/>
        <end position="1606"/>
    </location>
</feature>
<gene>
    <name evidence="8" type="ORF">TCEB3V08_LOCUS4480</name>
</gene>
<feature type="domain" description="Glycosyl hydrolase family 13 catalytic" evidence="7">
    <location>
        <begin position="33"/>
        <end position="427"/>
    </location>
</feature>
<dbReference type="PANTHER" id="PTHR10357:SF179">
    <property type="entry name" value="NEUTRAL AND BASIC AMINO ACID TRANSPORT PROTEIN RBAT"/>
    <property type="match status" value="1"/>
</dbReference>
<keyword evidence="4" id="KW-0325">Glycoprotein</keyword>
<evidence type="ECO:0000259" key="7">
    <source>
        <dbReference type="SMART" id="SM00642"/>
    </source>
</evidence>
<protein>
    <recommendedName>
        <fullName evidence="3">alpha-glucosidase</fullName>
        <ecNumber evidence="3">3.2.1.20</ecNumber>
    </recommendedName>
</protein>
<evidence type="ECO:0000256" key="1">
    <source>
        <dbReference type="ARBA" id="ARBA00001657"/>
    </source>
</evidence>
<dbReference type="EC" id="3.2.1.20" evidence="3"/>
<feature type="signal peptide" evidence="6">
    <location>
        <begin position="1"/>
        <end position="19"/>
    </location>
</feature>
<organism evidence="8">
    <name type="scientific">Timema cristinae</name>
    <name type="common">Walking stick</name>
    <dbReference type="NCBI Taxonomy" id="61476"/>
    <lineage>
        <taxon>Eukaryota</taxon>
        <taxon>Metazoa</taxon>
        <taxon>Ecdysozoa</taxon>
        <taxon>Arthropoda</taxon>
        <taxon>Hexapoda</taxon>
        <taxon>Insecta</taxon>
        <taxon>Pterygota</taxon>
        <taxon>Neoptera</taxon>
        <taxon>Polyneoptera</taxon>
        <taxon>Phasmatodea</taxon>
        <taxon>Timematodea</taxon>
        <taxon>Timematoidea</taxon>
        <taxon>Timematidae</taxon>
        <taxon>Timema</taxon>
    </lineage>
</organism>
<keyword evidence="6" id="KW-0732">Signal</keyword>
<evidence type="ECO:0000256" key="5">
    <source>
        <dbReference type="ARBA" id="ARBA00023295"/>
    </source>
</evidence>
<evidence type="ECO:0000256" key="3">
    <source>
        <dbReference type="ARBA" id="ARBA00012741"/>
    </source>
</evidence>
<dbReference type="SMART" id="SM00642">
    <property type="entry name" value="Aamy"/>
    <property type="match status" value="3"/>
</dbReference>
<keyword evidence="5" id="KW-0326">Glycosidase</keyword>
<comment type="catalytic activity">
    <reaction evidence="1">
        <text>Hydrolysis of terminal, non-reducing (1-&gt;4)-linked alpha-D-glucose residues with release of alpha-D-glucose.</text>
        <dbReference type="EC" id="3.2.1.20"/>
    </reaction>
</comment>
<dbReference type="SUPFAM" id="SSF51445">
    <property type="entry name" value="(Trans)glycosidases"/>
    <property type="match status" value="4"/>
</dbReference>
<feature type="domain" description="Glycosyl hydrolase family 13 catalytic" evidence="7">
    <location>
        <begin position="970"/>
        <end position="1443"/>
    </location>
</feature>
<dbReference type="InterPro" id="IPR045857">
    <property type="entry name" value="O16G_dom_2"/>
</dbReference>
<dbReference type="PANTHER" id="PTHR10357">
    <property type="entry name" value="ALPHA-AMYLASE FAMILY MEMBER"/>
    <property type="match status" value="1"/>
</dbReference>
<dbReference type="GO" id="GO:0004558">
    <property type="term" value="F:alpha-1,4-glucosidase activity"/>
    <property type="evidence" value="ECO:0007669"/>
    <property type="project" value="UniProtKB-EC"/>
</dbReference>
<dbReference type="Gene3D" id="2.60.40.1180">
    <property type="entry name" value="Golgi alpha-mannosidase II"/>
    <property type="match status" value="1"/>
</dbReference>
<dbReference type="Gene3D" id="3.20.20.80">
    <property type="entry name" value="Glycosidases"/>
    <property type="match status" value="4"/>
</dbReference>
<dbReference type="Gene3D" id="3.90.400.10">
    <property type="entry name" value="Oligo-1,6-glucosidase, Domain 2"/>
    <property type="match status" value="3"/>
</dbReference>
<dbReference type="EMBL" id="OC317675">
    <property type="protein sequence ID" value="CAD7398396.1"/>
    <property type="molecule type" value="Genomic_DNA"/>
</dbReference>
<dbReference type="FunFam" id="3.90.400.10:FF:000001">
    <property type="entry name" value="Maltase A3, isoform A"/>
    <property type="match status" value="3"/>
</dbReference>
<comment type="similarity">
    <text evidence="2">Belongs to the glycosyl hydrolase 13 family.</text>
</comment>
<evidence type="ECO:0000256" key="6">
    <source>
        <dbReference type="SAM" id="SignalP"/>
    </source>
</evidence>
<dbReference type="CDD" id="cd11328">
    <property type="entry name" value="AmyAc_maltase"/>
    <property type="match status" value="3"/>
</dbReference>
<dbReference type="InterPro" id="IPR017853">
    <property type="entry name" value="GH"/>
</dbReference>
<reference evidence="8" key="1">
    <citation type="submission" date="2020-11" db="EMBL/GenBank/DDBJ databases">
        <authorList>
            <person name="Tran Van P."/>
        </authorList>
    </citation>
    <scope>NUCLEOTIDE SEQUENCE</scope>
</reference>
<dbReference type="GO" id="GO:0005975">
    <property type="term" value="P:carbohydrate metabolic process"/>
    <property type="evidence" value="ECO:0007669"/>
    <property type="project" value="InterPro"/>
</dbReference>
<dbReference type="InterPro" id="IPR013780">
    <property type="entry name" value="Glyco_hydro_b"/>
</dbReference>
<sequence>MRGEVLILVFTLSVTTVLTQQELDWWQTTTIYQIYPRSYKDSDGNGVGDLRGILERVEHVKESGAGAIWLSPIYLSPMKDFGYDIANQTFIDPLFGTLEDFLALRDSMKELGLKLILDFVPDYSSDQHEWFQKSVKRIDPYTDYYIWHDGKVDNETGERSVPNNWVSAFKGSAWSWNEDRQQYYYHVFTVEQPDLNYRNEFLVEDMKDVMRYWLNLGVDGFRVDSIPHLFEDTRFLDEPWTNKTGVQEGDYDSVEHIYTQNLPETYDMVHQFRAVVDEYKAKDGVTRVMMTEAYANTEQMMAYYGTDDKPGAYFTFNFMPIMYLSNSSTAQDFSDVIHEWVDNVPEGRWGNWVFGNHDQHRVASRYGMDLADAINMLVTLLPGTAISYMGEEIAMEDTPLTWEQTVDPQGLNAGQKHYVEFSRDPERTPYQWDNTTSAGFSTNATTWLPVNPNYLELNLEAEIIAETSHFKVYQQLTGLRSTKTIQLGSLNTQVLLVLVSTFFVSATVALPAQEELDWWQKTVIYQIYPRSYRDSDGNGVGDLRGIWQRVKPIKDAGAGAIWLSPIYESPMKDFGYDIINQTVIDPLFGNMDDFMDLMNISHELGLKLILDFVPDYSSDQHEWFQKSVKRIDPYTDYYIWHDGKVDNETGERSVPNNWVSAFEGSAWSWNEDRQQYYYHVFTVEQPDLNYRNEFLVEDMKNVMRYWLDMGVDGFRVDSVPHLFEDTEFLDEPLSHDPNALEGDYDSLVHIYTQNLPETYDMVYQFRAVVDEYKAKDGVTRVMMTEAYETINQTMLYYGTDERPGAHFTFNFLFIRNLTENSTADDYDYIIHQWMDNMPEGRWANWVVGNHDNHRAASRFPHLADAINMIAQLLPGTAVTYMGEEIAMEDTFISWEQTVDPPGLNAGPERYQLFSRDPERTPYQFLHQRHDLAASESQLPDLEFGGAAFGTFPADAQEDDLEWWQTTVLYQIYPRSFKDSDGDGVGDLKGITSRLEHIVDAGVGAIWLSPIFVSPGVDFGYDIANFTAIDPLFGTLEDLMDLKAKADKLGLKVLLDLVPNHTSNESVWFQQSVDRVDPYTDYYVWADPIYVNETRNPPNNWLSSFGGSAWEWREERQQYYLHQFAIQQADLNYRSPKVVEEIKDVIRYWMSVGMDGFRIDAVPYLFENESLPDEPLSGDPNAVNTDANYLSHIYTQNQNETFDMIQQWRAVVDEFSAKDGVTRYIDRLDNVIRYWLDKGFDGFRIDAVNWLFENTSLADEPLSGNTNANEDEYNYLNHIYTSNQPETFEMVQQWREVVEEYKAQDGLARALITEAYADLENTFKYMGTEERPGAHLTFNFFMISQLSNTSTAQDFYSSITEWINNVPQGNWDNHDQHRIGSRFGSELIDGLNMILQWLPGTAVTYNGEEIGMVDTPVSWEETVDPAGLNAGPERYQLFSRDPERSPYQWDNTTSAGFSNNTKTWLPVNSNYLTVNLAEESNANVSHYKVYQNLVAERASKTLRRGSVNITVIGDVLAFTRELNGEDTYIVLVNLGSGTATVNVTQRFGRITGDLIVVTASIQSNYSRGNAVDPTNLDLHSKVGLALTTEFYAINKLKLSYNFLSVKL</sequence>
<evidence type="ECO:0000256" key="2">
    <source>
        <dbReference type="ARBA" id="ARBA00008061"/>
    </source>
</evidence>